<evidence type="ECO:0000256" key="3">
    <source>
        <dbReference type="ARBA" id="ARBA00010519"/>
    </source>
</evidence>
<keyword evidence="4 11" id="KW-0813">Transport</keyword>
<dbReference type="NCBIfam" id="NF004320">
    <property type="entry name" value="PRK05715.1-2"/>
    <property type="match status" value="1"/>
</dbReference>
<evidence type="ECO:0000313" key="13">
    <source>
        <dbReference type="Proteomes" id="UP000253383"/>
    </source>
</evidence>
<keyword evidence="7 11" id="KW-1278">Translocase</keyword>
<comment type="function">
    <text evidence="1">NDH-1 shuttles electrons from NADH, via FMN and iron-sulfur (Fe-S) centers, to quinones in the respiratory chain. The immediate electron acceptor for the enzyme in this species is believed to be ubiquinone. Couples the redox reaction to proton translocation (for every two electrons transferred, four hydrogen ions are translocated across the cytoplasmic membrane), and thus conserves the redox energy in a proton gradient.</text>
</comment>
<feature type="transmembrane region" description="Helical" evidence="11">
    <location>
        <begin position="20"/>
        <end position="38"/>
    </location>
</feature>
<keyword evidence="5 11" id="KW-0812">Transmembrane</keyword>
<keyword evidence="10 11" id="KW-0472">Membrane</keyword>
<dbReference type="Proteomes" id="UP000253383">
    <property type="component" value="Unassembled WGS sequence"/>
</dbReference>
<keyword evidence="12" id="KW-0560">Oxidoreductase</keyword>
<evidence type="ECO:0000313" key="12">
    <source>
        <dbReference type="EMBL" id="RCR71295.1"/>
    </source>
</evidence>
<feature type="transmembrane region" description="Helical" evidence="11">
    <location>
        <begin position="45"/>
        <end position="64"/>
    </location>
</feature>
<dbReference type="NCBIfam" id="NF004323">
    <property type="entry name" value="PRK05715.1-5"/>
    <property type="match status" value="1"/>
</dbReference>
<dbReference type="PANTHER" id="PTHR11434:SF21">
    <property type="entry name" value="NADH DEHYDROGENASE SUBUNIT 4L-RELATED"/>
    <property type="match status" value="1"/>
</dbReference>
<dbReference type="GO" id="GO:0050136">
    <property type="term" value="F:NADH dehydrogenase (quinone) (non-electrogenic) activity"/>
    <property type="evidence" value="ECO:0007669"/>
    <property type="project" value="UniProtKB-UniRule"/>
</dbReference>
<keyword evidence="8 11" id="KW-1133">Transmembrane helix</keyword>
<keyword evidence="9 11" id="KW-0520">NAD</keyword>
<dbReference type="PANTHER" id="PTHR11434">
    <property type="entry name" value="NADH-UBIQUINONE OXIDOREDUCTASE SUBUNIT ND4L"/>
    <property type="match status" value="1"/>
</dbReference>
<evidence type="ECO:0000256" key="9">
    <source>
        <dbReference type="ARBA" id="ARBA00023027"/>
    </source>
</evidence>
<evidence type="ECO:0000256" key="2">
    <source>
        <dbReference type="ARBA" id="ARBA00004141"/>
    </source>
</evidence>
<protein>
    <recommendedName>
        <fullName evidence="11">NADH-quinone oxidoreductase subunit K</fullName>
        <ecNumber evidence="11">7.1.1.-</ecNumber>
    </recommendedName>
    <alternativeName>
        <fullName evidence="11">NADH dehydrogenase I subunit K</fullName>
    </alternativeName>
    <alternativeName>
        <fullName evidence="11">NDH-1 subunit K</fullName>
    </alternativeName>
</protein>
<dbReference type="Gene3D" id="1.10.287.3510">
    <property type="match status" value="1"/>
</dbReference>
<evidence type="ECO:0000256" key="10">
    <source>
        <dbReference type="ARBA" id="ARBA00023136"/>
    </source>
</evidence>
<comment type="similarity">
    <text evidence="3 11">Belongs to the complex I subunit 4L family.</text>
</comment>
<dbReference type="Pfam" id="PF00420">
    <property type="entry name" value="Oxidored_q2"/>
    <property type="match status" value="1"/>
</dbReference>
<dbReference type="HAMAP" id="MF_01456">
    <property type="entry name" value="NDH1_NuoK"/>
    <property type="match status" value="1"/>
</dbReference>
<dbReference type="EC" id="7.1.1.-" evidence="11"/>
<keyword evidence="13" id="KW-1185">Reference proteome</keyword>
<dbReference type="EMBL" id="QOWE01000002">
    <property type="protein sequence ID" value="RCR71295.1"/>
    <property type="molecule type" value="Genomic_DNA"/>
</dbReference>
<dbReference type="FunFam" id="1.10.287.3510:FF:000001">
    <property type="entry name" value="NADH-quinone oxidoreductase subunit K"/>
    <property type="match status" value="1"/>
</dbReference>
<comment type="subcellular location">
    <subcellularLocation>
        <location evidence="11">Cell membrane</location>
        <topology evidence="11">Multi-pass membrane protein</topology>
    </subcellularLocation>
    <subcellularLocation>
        <location evidence="2">Membrane</location>
        <topology evidence="2">Multi-pass membrane protein</topology>
    </subcellularLocation>
</comment>
<evidence type="ECO:0000256" key="1">
    <source>
        <dbReference type="ARBA" id="ARBA00002378"/>
    </source>
</evidence>
<evidence type="ECO:0000256" key="8">
    <source>
        <dbReference type="ARBA" id="ARBA00022989"/>
    </source>
</evidence>
<organism evidence="12 13">
    <name type="scientific">Larkinella punicea</name>
    <dbReference type="NCBI Taxonomy" id="2315727"/>
    <lineage>
        <taxon>Bacteria</taxon>
        <taxon>Pseudomonadati</taxon>
        <taxon>Bacteroidota</taxon>
        <taxon>Cytophagia</taxon>
        <taxon>Cytophagales</taxon>
        <taxon>Spirosomataceae</taxon>
        <taxon>Larkinella</taxon>
    </lineage>
</organism>
<dbReference type="InterPro" id="IPR001133">
    <property type="entry name" value="NADH_UbQ_OxRdtase_chain4L/K"/>
</dbReference>
<proteinExistence type="inferred from homology"/>
<dbReference type="GO" id="GO:0005886">
    <property type="term" value="C:plasma membrane"/>
    <property type="evidence" value="ECO:0007669"/>
    <property type="project" value="UniProtKB-SubCell"/>
</dbReference>
<gene>
    <name evidence="11" type="primary">nuoK</name>
    <name evidence="12" type="ORF">DUE52_03365</name>
</gene>
<comment type="catalytic activity">
    <reaction evidence="11">
        <text>a quinone + NADH + 5 H(+)(in) = a quinol + NAD(+) + 4 H(+)(out)</text>
        <dbReference type="Rhea" id="RHEA:57888"/>
        <dbReference type="ChEBI" id="CHEBI:15378"/>
        <dbReference type="ChEBI" id="CHEBI:24646"/>
        <dbReference type="ChEBI" id="CHEBI:57540"/>
        <dbReference type="ChEBI" id="CHEBI:57945"/>
        <dbReference type="ChEBI" id="CHEBI:132124"/>
    </reaction>
</comment>
<dbReference type="GO" id="GO:0030964">
    <property type="term" value="C:NADH dehydrogenase complex"/>
    <property type="evidence" value="ECO:0007669"/>
    <property type="project" value="TreeGrafter"/>
</dbReference>
<comment type="caution">
    <text evidence="12">The sequence shown here is derived from an EMBL/GenBank/DDBJ whole genome shotgun (WGS) entry which is preliminary data.</text>
</comment>
<evidence type="ECO:0000256" key="11">
    <source>
        <dbReference type="HAMAP-Rule" id="MF_01456"/>
    </source>
</evidence>
<dbReference type="OrthoDB" id="9810120at2"/>
<evidence type="ECO:0000256" key="6">
    <source>
        <dbReference type="ARBA" id="ARBA00022719"/>
    </source>
</evidence>
<dbReference type="GO" id="GO:0042773">
    <property type="term" value="P:ATP synthesis coupled electron transport"/>
    <property type="evidence" value="ECO:0007669"/>
    <property type="project" value="InterPro"/>
</dbReference>
<keyword evidence="6 11" id="KW-0874">Quinone</keyword>
<evidence type="ECO:0000256" key="7">
    <source>
        <dbReference type="ARBA" id="ARBA00022967"/>
    </source>
</evidence>
<dbReference type="AlphaFoldDB" id="A0A368JVA6"/>
<feature type="transmembrane region" description="Helical" evidence="11">
    <location>
        <begin position="76"/>
        <end position="99"/>
    </location>
</feature>
<dbReference type="RefSeq" id="WP_114404536.1">
    <property type="nucleotide sequence ID" value="NZ_QOWE01000002.1"/>
</dbReference>
<name>A0A368JVA6_9BACT</name>
<comment type="subunit">
    <text evidence="11">NDH-1 is composed of 14 different subunits. Subunits NuoA, H, J, K, L, M, N constitute the membrane sector of the complex.</text>
</comment>
<keyword evidence="11" id="KW-1003">Cell membrane</keyword>
<dbReference type="NCBIfam" id="NF004321">
    <property type="entry name" value="PRK05715.1-3"/>
    <property type="match status" value="1"/>
</dbReference>
<evidence type="ECO:0000256" key="5">
    <source>
        <dbReference type="ARBA" id="ARBA00022692"/>
    </source>
</evidence>
<comment type="function">
    <text evidence="11">NDH-1 shuttles electrons from NADH, via FMN and iron-sulfur (Fe-S) centers, to quinones in the respiratory chain. The immediate electron acceptor for the enzyme in this species is believed to be a menaquinone. Couples the redox reaction to proton translocation (for every two electrons transferred, four hydrogen ions are translocated across the cytoplasmic membrane), and thus conserves the redox energy in a proton gradient.</text>
</comment>
<accession>A0A368JVA6</accession>
<dbReference type="InterPro" id="IPR039428">
    <property type="entry name" value="NUOK/Mnh_C1-like"/>
</dbReference>
<evidence type="ECO:0000256" key="4">
    <source>
        <dbReference type="ARBA" id="ARBA00022448"/>
    </source>
</evidence>
<reference evidence="12 13" key="1">
    <citation type="submission" date="2018-07" db="EMBL/GenBank/DDBJ databases">
        <title>Genome analysis of Larkinella rosea.</title>
        <authorList>
            <person name="Zhou Z."/>
            <person name="Wang G."/>
        </authorList>
    </citation>
    <scope>NUCLEOTIDE SEQUENCE [LARGE SCALE GENOMIC DNA]</scope>
    <source>
        <strain evidence="13">zzj9</strain>
    </source>
</reference>
<dbReference type="GO" id="GO:0048038">
    <property type="term" value="F:quinone binding"/>
    <property type="evidence" value="ECO:0007669"/>
    <property type="project" value="UniProtKB-KW"/>
</dbReference>
<sequence length="115" mass="12860">MQPTQVPIQVPEVIQLIDLKYYLIISTALFVIGIIGVLTRRNAIIIFMSIELMLNSVNLMLIAFSSYRADPTGQVFVFFIMAVAAAEVAIGLAIIVMIYRNTRSIDVGLLNKLKW</sequence>